<dbReference type="SMART" id="SM01091">
    <property type="entry name" value="CorC_HlyC"/>
    <property type="match status" value="1"/>
</dbReference>
<dbReference type="CDD" id="cd04590">
    <property type="entry name" value="CBS_pair_CorC_HlyC_assoc"/>
    <property type="match status" value="1"/>
</dbReference>
<dbReference type="PANTHER" id="PTHR43099:SF2">
    <property type="entry name" value="UPF0053 PROTEIN YRKA"/>
    <property type="match status" value="1"/>
</dbReference>
<name>A0A4R3KVE2_9SPHI</name>
<dbReference type="SUPFAM" id="SSF56176">
    <property type="entry name" value="FAD-binding/transporter-associated domain-like"/>
    <property type="match status" value="1"/>
</dbReference>
<keyword evidence="4" id="KW-0677">Repeat</keyword>
<dbReference type="Proteomes" id="UP000295807">
    <property type="component" value="Unassembled WGS sequence"/>
</dbReference>
<dbReference type="Pfam" id="PF00571">
    <property type="entry name" value="CBS"/>
    <property type="match status" value="2"/>
</dbReference>
<gene>
    <name evidence="13" type="ORF">EDD80_102253</name>
</gene>
<keyword evidence="7 9" id="KW-0472">Membrane</keyword>
<dbReference type="InterPro" id="IPR044751">
    <property type="entry name" value="Ion_transp-like_CBS"/>
</dbReference>
<feature type="domain" description="CBS" evidence="11">
    <location>
        <begin position="281"/>
        <end position="339"/>
    </location>
</feature>
<dbReference type="Pfam" id="PF03471">
    <property type="entry name" value="CorC_HlyC"/>
    <property type="match status" value="1"/>
</dbReference>
<dbReference type="Gene3D" id="3.10.580.10">
    <property type="entry name" value="CBS-domain"/>
    <property type="match status" value="1"/>
</dbReference>
<evidence type="ECO:0000313" key="14">
    <source>
        <dbReference type="Proteomes" id="UP000295807"/>
    </source>
</evidence>
<keyword evidence="3 9" id="KW-0812">Transmembrane</keyword>
<dbReference type="OrthoDB" id="9798188at2"/>
<feature type="transmembrane region" description="Helical" evidence="10">
    <location>
        <begin position="132"/>
        <end position="154"/>
    </location>
</feature>
<evidence type="ECO:0000259" key="11">
    <source>
        <dbReference type="PROSITE" id="PS51371"/>
    </source>
</evidence>
<comment type="caution">
    <text evidence="13">The sequence shown here is derived from an EMBL/GenBank/DDBJ whole genome shotgun (WGS) entry which is preliminary data.</text>
</comment>
<feature type="domain" description="CNNM transmembrane" evidence="12">
    <location>
        <begin position="1"/>
        <end position="198"/>
    </location>
</feature>
<dbReference type="PROSITE" id="PS51846">
    <property type="entry name" value="CNNM"/>
    <property type="match status" value="1"/>
</dbReference>
<feature type="transmembrane region" description="Helical" evidence="10">
    <location>
        <begin position="6"/>
        <end position="26"/>
    </location>
</feature>
<evidence type="ECO:0000259" key="12">
    <source>
        <dbReference type="PROSITE" id="PS51846"/>
    </source>
</evidence>
<protein>
    <submittedName>
        <fullName evidence="13">CBS domain containing-hemolysin-like protein</fullName>
    </submittedName>
</protein>
<feature type="transmembrane region" description="Helical" evidence="10">
    <location>
        <begin position="57"/>
        <end position="80"/>
    </location>
</feature>
<dbReference type="FunFam" id="3.10.580.10:FF:000002">
    <property type="entry name" value="Magnesium/cobalt efflux protein CorC"/>
    <property type="match status" value="1"/>
</dbReference>
<accession>A0A4R3KVE2</accession>
<dbReference type="RefSeq" id="WP_132128151.1">
    <property type="nucleotide sequence ID" value="NZ_CP042432.1"/>
</dbReference>
<keyword evidence="5 9" id="KW-1133">Transmembrane helix</keyword>
<keyword evidence="14" id="KW-1185">Reference proteome</keyword>
<dbReference type="PANTHER" id="PTHR43099">
    <property type="entry name" value="UPF0053 PROTEIN YRKA"/>
    <property type="match status" value="1"/>
</dbReference>
<dbReference type="InterPro" id="IPR016169">
    <property type="entry name" value="FAD-bd_PCMH_sub2"/>
</dbReference>
<dbReference type="InterPro" id="IPR051676">
    <property type="entry name" value="UPF0053_domain"/>
</dbReference>
<evidence type="ECO:0000256" key="1">
    <source>
        <dbReference type="ARBA" id="ARBA00004651"/>
    </source>
</evidence>
<dbReference type="GO" id="GO:0050660">
    <property type="term" value="F:flavin adenine dinucleotide binding"/>
    <property type="evidence" value="ECO:0007669"/>
    <property type="project" value="InterPro"/>
</dbReference>
<organism evidence="13 14">
    <name type="scientific">Anseongella ginsenosidimutans</name>
    <dbReference type="NCBI Taxonomy" id="496056"/>
    <lineage>
        <taxon>Bacteria</taxon>
        <taxon>Pseudomonadati</taxon>
        <taxon>Bacteroidota</taxon>
        <taxon>Sphingobacteriia</taxon>
        <taxon>Sphingobacteriales</taxon>
        <taxon>Sphingobacteriaceae</taxon>
        <taxon>Anseongella</taxon>
    </lineage>
</organism>
<evidence type="ECO:0000256" key="6">
    <source>
        <dbReference type="ARBA" id="ARBA00023122"/>
    </source>
</evidence>
<comment type="subcellular location">
    <subcellularLocation>
        <location evidence="1">Cell membrane</location>
        <topology evidence="1">Multi-pass membrane protein</topology>
    </subcellularLocation>
</comment>
<proteinExistence type="predicted"/>
<feature type="domain" description="CBS" evidence="11">
    <location>
        <begin position="217"/>
        <end position="276"/>
    </location>
</feature>
<dbReference type="EMBL" id="SMAD01000002">
    <property type="protein sequence ID" value="TCS89061.1"/>
    <property type="molecule type" value="Genomic_DNA"/>
</dbReference>
<keyword evidence="2" id="KW-1003">Cell membrane</keyword>
<sequence>MAFDIILAVFLVILNGFFVAAEFAIVKVRASQIDLKIQEGARAAKIAKHITTHLDGYLAATQLGITIASIGLGFVGENVGEQILLSLFGGVLSPEEAHRWSVPVAFFLVTILHIVFGELAPKSIAIQRPISTSIAIALPLQLFYYIFRPIVWLLNGFANLMLRMIGIKPVTGREVHTTEELQLLLAQGMETGALDSSEHELIQNVFDFKDRIVKNIMVPRTEISAIDINTSSEEVLNIIINERYTRFPVFDKSIDNIVGIIHAKDVLVKVRDGQEVVPGEIMREPYFTPESKNVSDLLKELQLKKNTMMAVVLDEFGGTAGMVTLEDIVEELVGEIQDEYDEEKPVVEQVDENEYLVNALAPITDVNEFLPEELPEDDDYDTVAGLMNVIFEKIPEVGETKDAYGYNFTILTKINRKVESVRLLRLEGDEVTENSEDE</sequence>
<dbReference type="InterPro" id="IPR036318">
    <property type="entry name" value="FAD-bd_PCMH-like_sf"/>
</dbReference>
<dbReference type="InterPro" id="IPR005170">
    <property type="entry name" value="Transptr-assoc_dom"/>
</dbReference>
<evidence type="ECO:0000256" key="10">
    <source>
        <dbReference type="SAM" id="Phobius"/>
    </source>
</evidence>
<evidence type="ECO:0000313" key="13">
    <source>
        <dbReference type="EMBL" id="TCS89061.1"/>
    </source>
</evidence>
<dbReference type="AlphaFoldDB" id="A0A4R3KVE2"/>
<evidence type="ECO:0000256" key="2">
    <source>
        <dbReference type="ARBA" id="ARBA00022475"/>
    </source>
</evidence>
<dbReference type="InterPro" id="IPR000644">
    <property type="entry name" value="CBS_dom"/>
</dbReference>
<evidence type="ECO:0000256" key="3">
    <source>
        <dbReference type="ARBA" id="ARBA00022692"/>
    </source>
</evidence>
<dbReference type="GO" id="GO:0005886">
    <property type="term" value="C:plasma membrane"/>
    <property type="evidence" value="ECO:0007669"/>
    <property type="project" value="UniProtKB-SubCell"/>
</dbReference>
<dbReference type="Gene3D" id="3.30.465.10">
    <property type="match status" value="1"/>
</dbReference>
<dbReference type="Pfam" id="PF01595">
    <property type="entry name" value="CNNM"/>
    <property type="match status" value="1"/>
</dbReference>
<feature type="transmembrane region" description="Helical" evidence="10">
    <location>
        <begin position="100"/>
        <end position="120"/>
    </location>
</feature>
<evidence type="ECO:0000256" key="8">
    <source>
        <dbReference type="PROSITE-ProRule" id="PRU00703"/>
    </source>
</evidence>
<dbReference type="SUPFAM" id="SSF54631">
    <property type="entry name" value="CBS-domain pair"/>
    <property type="match status" value="1"/>
</dbReference>
<reference evidence="13 14" key="1">
    <citation type="submission" date="2019-03" db="EMBL/GenBank/DDBJ databases">
        <title>Genomic Encyclopedia of Type Strains, Phase IV (KMG-IV): sequencing the most valuable type-strain genomes for metagenomic binning, comparative biology and taxonomic classification.</title>
        <authorList>
            <person name="Goeker M."/>
        </authorList>
    </citation>
    <scope>NUCLEOTIDE SEQUENCE [LARGE SCALE GENOMIC DNA]</scope>
    <source>
        <strain evidence="13 14">DSM 21100</strain>
    </source>
</reference>
<evidence type="ECO:0000256" key="4">
    <source>
        <dbReference type="ARBA" id="ARBA00022737"/>
    </source>
</evidence>
<evidence type="ECO:0000256" key="9">
    <source>
        <dbReference type="PROSITE-ProRule" id="PRU01193"/>
    </source>
</evidence>
<dbReference type="PROSITE" id="PS51371">
    <property type="entry name" value="CBS"/>
    <property type="match status" value="2"/>
</dbReference>
<dbReference type="InterPro" id="IPR046342">
    <property type="entry name" value="CBS_dom_sf"/>
</dbReference>
<keyword evidence="6 8" id="KW-0129">CBS domain</keyword>
<evidence type="ECO:0000256" key="5">
    <source>
        <dbReference type="ARBA" id="ARBA00022989"/>
    </source>
</evidence>
<dbReference type="InterPro" id="IPR002550">
    <property type="entry name" value="CNNM"/>
</dbReference>
<evidence type="ECO:0000256" key="7">
    <source>
        <dbReference type="ARBA" id="ARBA00023136"/>
    </source>
</evidence>